<dbReference type="PANTHER" id="PTHR35908">
    <property type="entry name" value="HYPOTHETICAL FUSION PROTEIN"/>
    <property type="match status" value="1"/>
</dbReference>
<keyword evidence="3" id="KW-1185">Reference proteome</keyword>
<dbReference type="Pfam" id="PF18029">
    <property type="entry name" value="Glyoxalase_6"/>
    <property type="match status" value="1"/>
</dbReference>
<dbReference type="Proteomes" id="UP000199700">
    <property type="component" value="Chromosome"/>
</dbReference>
<evidence type="ECO:0000259" key="1">
    <source>
        <dbReference type="Pfam" id="PF18029"/>
    </source>
</evidence>
<sequence length="222" mass="24764">MGGGRSRVFRARTLESVDRVHRGRAVQAHRYCWNVALRRMTGLKALILTRAYVQYRRFSRLLCWCFRRPGDARSPCSENRLHPCGEALSNQVESRVGRMTSRIADLVVKTQDPDQLSRFWCAAFGCEVVAVDETGLAISGASNAPTMLFERSDDTLTDGTLHLDLCPTDRSQADELERLASLGAKLTDVVPSGSWHVLADPEGNKFCLMAKRVPAEPEDFHG</sequence>
<accession>A0A1H1NJ60</accession>
<organism evidence="2 3">
    <name type="scientific">Brevibacterium sandarakinum</name>
    <dbReference type="NCBI Taxonomy" id="629680"/>
    <lineage>
        <taxon>Bacteria</taxon>
        <taxon>Bacillati</taxon>
        <taxon>Actinomycetota</taxon>
        <taxon>Actinomycetes</taxon>
        <taxon>Micrococcales</taxon>
        <taxon>Brevibacteriaceae</taxon>
        <taxon>Brevibacterium</taxon>
    </lineage>
</organism>
<dbReference type="InterPro" id="IPR029068">
    <property type="entry name" value="Glyas_Bleomycin-R_OHBP_Dase"/>
</dbReference>
<evidence type="ECO:0000313" key="3">
    <source>
        <dbReference type="Proteomes" id="UP000199700"/>
    </source>
</evidence>
<dbReference type="PANTHER" id="PTHR35908:SF1">
    <property type="entry name" value="CONSERVED PROTEIN"/>
    <property type="match status" value="1"/>
</dbReference>
<dbReference type="SUPFAM" id="SSF54593">
    <property type="entry name" value="Glyoxalase/Bleomycin resistance protein/Dihydroxybiphenyl dioxygenase"/>
    <property type="match status" value="1"/>
</dbReference>
<dbReference type="EMBL" id="LT629739">
    <property type="protein sequence ID" value="SDR98957.1"/>
    <property type="molecule type" value="Genomic_DNA"/>
</dbReference>
<evidence type="ECO:0000313" key="2">
    <source>
        <dbReference type="EMBL" id="SDR98957.1"/>
    </source>
</evidence>
<dbReference type="AlphaFoldDB" id="A0A1H1NJ60"/>
<feature type="domain" description="Glyoxalase-like" evidence="1">
    <location>
        <begin position="106"/>
        <end position="209"/>
    </location>
</feature>
<gene>
    <name evidence="2" type="ORF">SAMN04489751_0966</name>
</gene>
<dbReference type="Gene3D" id="3.10.180.10">
    <property type="entry name" value="2,3-Dihydroxybiphenyl 1,2-Dioxygenase, domain 1"/>
    <property type="match status" value="1"/>
</dbReference>
<reference evidence="2" key="1">
    <citation type="submission" date="2016-10" db="EMBL/GenBank/DDBJ databases">
        <authorList>
            <person name="Varghese N."/>
            <person name="Submissions S."/>
        </authorList>
    </citation>
    <scope>NUCLEOTIDE SEQUENCE [LARGE SCALE GENOMIC DNA]</scope>
    <source>
        <strain evidence="2">DSM 22082</strain>
    </source>
</reference>
<proteinExistence type="predicted"/>
<name>A0A1H1NJ60_BRESA</name>
<dbReference type="STRING" id="629680.SAMN04489751_0966"/>
<dbReference type="CDD" id="cd06587">
    <property type="entry name" value="VOC"/>
    <property type="match status" value="1"/>
</dbReference>
<protein>
    <recommendedName>
        <fullName evidence="1">Glyoxalase-like domain-containing protein</fullName>
    </recommendedName>
</protein>
<dbReference type="InterPro" id="IPR041581">
    <property type="entry name" value="Glyoxalase_6"/>
</dbReference>